<organism evidence="9 10">
    <name type="scientific">Actinomadura hallensis</name>
    <dbReference type="NCBI Taxonomy" id="337895"/>
    <lineage>
        <taxon>Bacteria</taxon>
        <taxon>Bacillati</taxon>
        <taxon>Actinomycetota</taxon>
        <taxon>Actinomycetes</taxon>
        <taxon>Streptosporangiales</taxon>
        <taxon>Thermomonosporaceae</taxon>
        <taxon>Actinomadura</taxon>
    </lineage>
</organism>
<keyword evidence="2" id="KW-1003">Cell membrane</keyword>
<evidence type="ECO:0000256" key="2">
    <source>
        <dbReference type="ARBA" id="ARBA00022475"/>
    </source>
</evidence>
<comment type="caution">
    <text evidence="9">The sequence shown here is derived from an EMBL/GenBank/DDBJ whole genome shotgun (WGS) entry which is preliminary data.</text>
</comment>
<feature type="transmembrane region" description="Helical" evidence="7">
    <location>
        <begin position="149"/>
        <end position="171"/>
    </location>
</feature>
<dbReference type="EMBL" id="VFPO01000001">
    <property type="protein sequence ID" value="TQM67596.1"/>
    <property type="molecule type" value="Genomic_DNA"/>
</dbReference>
<keyword evidence="5 7" id="KW-0472">Membrane</keyword>
<evidence type="ECO:0000256" key="4">
    <source>
        <dbReference type="ARBA" id="ARBA00022989"/>
    </source>
</evidence>
<sequence>MFGRRRRGQPFRMTQPPNDPASGDEPEERPHGHPQGPEQPGQYGGRQQPGGQQPHGGQHYGQQPPGQQQPYGQGPYGQDPYGQPHGQQQPYGQQPYGQQPYGQEPYGQQPYGQEQGPGGLPKYPGGQGYGGAGGYFDPAQGLASRWARLGAAIVDIVLVGIVTSLISLPFVDWNRVFNPENNQSMYTSDQLSSNAIGVVLGFFYYWLMHARWGQTLGKKLLGIRVVREADGQAITTGQAAGRSAFYSVLGGICGCIGLINVAWILWDPRKQALHCKVARTVVAKAGPNVPDPYARR</sequence>
<feature type="domain" description="RDD" evidence="8">
    <location>
        <begin position="143"/>
        <end position="278"/>
    </location>
</feature>
<reference evidence="9 10" key="1">
    <citation type="submission" date="2019-06" db="EMBL/GenBank/DDBJ databases">
        <title>Sequencing the genomes of 1000 actinobacteria strains.</title>
        <authorList>
            <person name="Klenk H.-P."/>
        </authorList>
    </citation>
    <scope>NUCLEOTIDE SEQUENCE [LARGE SCALE GENOMIC DNA]</scope>
    <source>
        <strain evidence="9 10">DSM 45043</strain>
    </source>
</reference>
<accession>A0A543IAH8</accession>
<dbReference type="Pfam" id="PF06271">
    <property type="entry name" value="RDD"/>
    <property type="match status" value="1"/>
</dbReference>
<feature type="compositionally biased region" description="Low complexity" evidence="6">
    <location>
        <begin position="49"/>
        <end position="114"/>
    </location>
</feature>
<evidence type="ECO:0000256" key="5">
    <source>
        <dbReference type="ARBA" id="ARBA00023136"/>
    </source>
</evidence>
<proteinExistence type="predicted"/>
<dbReference type="InterPro" id="IPR010432">
    <property type="entry name" value="RDD"/>
</dbReference>
<dbReference type="PANTHER" id="PTHR36115:SF4">
    <property type="entry name" value="MEMBRANE PROTEIN"/>
    <property type="match status" value="1"/>
</dbReference>
<dbReference type="PANTHER" id="PTHR36115">
    <property type="entry name" value="PROLINE-RICH ANTIGEN HOMOLOG-RELATED"/>
    <property type="match status" value="1"/>
</dbReference>
<dbReference type="AlphaFoldDB" id="A0A543IAH8"/>
<evidence type="ECO:0000256" key="7">
    <source>
        <dbReference type="SAM" id="Phobius"/>
    </source>
</evidence>
<evidence type="ECO:0000256" key="6">
    <source>
        <dbReference type="SAM" id="MobiDB-lite"/>
    </source>
</evidence>
<dbReference type="InterPro" id="IPR051791">
    <property type="entry name" value="Pra-immunoreactive"/>
</dbReference>
<dbReference type="Proteomes" id="UP000316706">
    <property type="component" value="Unassembled WGS sequence"/>
</dbReference>
<feature type="transmembrane region" description="Helical" evidence="7">
    <location>
        <begin position="191"/>
        <end position="208"/>
    </location>
</feature>
<feature type="region of interest" description="Disordered" evidence="6">
    <location>
        <begin position="1"/>
        <end position="125"/>
    </location>
</feature>
<feature type="transmembrane region" description="Helical" evidence="7">
    <location>
        <begin position="244"/>
        <end position="266"/>
    </location>
</feature>
<evidence type="ECO:0000259" key="8">
    <source>
        <dbReference type="Pfam" id="PF06271"/>
    </source>
</evidence>
<dbReference type="GO" id="GO:0005886">
    <property type="term" value="C:plasma membrane"/>
    <property type="evidence" value="ECO:0007669"/>
    <property type="project" value="UniProtKB-SubCell"/>
</dbReference>
<evidence type="ECO:0000256" key="3">
    <source>
        <dbReference type="ARBA" id="ARBA00022692"/>
    </source>
</evidence>
<name>A0A543IAH8_9ACTN</name>
<keyword evidence="3 7" id="KW-0812">Transmembrane</keyword>
<comment type="subcellular location">
    <subcellularLocation>
        <location evidence="1">Cell membrane</location>
        <topology evidence="1">Multi-pass membrane protein</topology>
    </subcellularLocation>
</comment>
<keyword evidence="4 7" id="KW-1133">Transmembrane helix</keyword>
<feature type="compositionally biased region" description="Gly residues" evidence="6">
    <location>
        <begin position="115"/>
        <end position="125"/>
    </location>
</feature>
<evidence type="ECO:0000313" key="10">
    <source>
        <dbReference type="Proteomes" id="UP000316706"/>
    </source>
</evidence>
<evidence type="ECO:0000313" key="9">
    <source>
        <dbReference type="EMBL" id="TQM67596.1"/>
    </source>
</evidence>
<evidence type="ECO:0000256" key="1">
    <source>
        <dbReference type="ARBA" id="ARBA00004651"/>
    </source>
</evidence>
<gene>
    <name evidence="9" type="ORF">FHX41_1213</name>
</gene>
<keyword evidence="10" id="KW-1185">Reference proteome</keyword>
<protein>
    <submittedName>
        <fullName evidence="9">Putative RDD family membrane protein YckC</fullName>
    </submittedName>
</protein>